<keyword evidence="5" id="KW-1185">Reference proteome</keyword>
<comment type="subcellular location">
    <subcellularLocation>
        <location evidence="1">Secreted</location>
    </subcellularLocation>
</comment>
<dbReference type="Gene3D" id="1.10.640.10">
    <property type="entry name" value="Haem peroxidase domain superfamily, animal type"/>
    <property type="match status" value="1"/>
</dbReference>
<reference evidence="4 5" key="1">
    <citation type="submission" date="2024-04" db="EMBL/GenBank/DDBJ databases">
        <title>Novel genus in family Flammeovirgaceae.</title>
        <authorList>
            <person name="Nguyen T.H."/>
            <person name="Vuong T.Q."/>
            <person name="Le H."/>
            <person name="Kim S.-G."/>
        </authorList>
    </citation>
    <scope>NUCLEOTIDE SEQUENCE [LARGE SCALE GENOMIC DNA]</scope>
    <source>
        <strain evidence="4 5">JCM 23209</strain>
    </source>
</reference>
<dbReference type="PANTHER" id="PTHR11475:SF4">
    <property type="entry name" value="CHORION PEROXIDASE"/>
    <property type="match status" value="1"/>
</dbReference>
<dbReference type="GO" id="GO:0004601">
    <property type="term" value="F:peroxidase activity"/>
    <property type="evidence" value="ECO:0007669"/>
    <property type="project" value="UniProtKB-KW"/>
</dbReference>
<accession>A0AAW9S5L6</accession>
<dbReference type="GO" id="GO:0020037">
    <property type="term" value="F:heme binding"/>
    <property type="evidence" value="ECO:0007669"/>
    <property type="project" value="InterPro"/>
</dbReference>
<evidence type="ECO:0000256" key="1">
    <source>
        <dbReference type="ARBA" id="ARBA00004613"/>
    </source>
</evidence>
<dbReference type="GO" id="GO:0006979">
    <property type="term" value="P:response to oxidative stress"/>
    <property type="evidence" value="ECO:0007669"/>
    <property type="project" value="InterPro"/>
</dbReference>
<keyword evidence="2" id="KW-0964">Secreted</keyword>
<dbReference type="AlphaFoldDB" id="A0AAW9S5L6"/>
<dbReference type="PROSITE" id="PS50292">
    <property type="entry name" value="PEROXIDASE_3"/>
    <property type="match status" value="1"/>
</dbReference>
<dbReference type="CDD" id="cd09822">
    <property type="entry name" value="peroxinectin_like_bacterial"/>
    <property type="match status" value="1"/>
</dbReference>
<evidence type="ECO:0000256" key="3">
    <source>
        <dbReference type="ARBA" id="ARBA00023180"/>
    </source>
</evidence>
<organism evidence="4 5">
    <name type="scientific">Rapidithrix thailandica</name>
    <dbReference type="NCBI Taxonomy" id="413964"/>
    <lineage>
        <taxon>Bacteria</taxon>
        <taxon>Pseudomonadati</taxon>
        <taxon>Bacteroidota</taxon>
        <taxon>Cytophagia</taxon>
        <taxon>Cytophagales</taxon>
        <taxon>Flammeovirgaceae</taxon>
        <taxon>Rapidithrix</taxon>
    </lineage>
</organism>
<dbReference type="Proteomes" id="UP001403385">
    <property type="component" value="Unassembled WGS sequence"/>
</dbReference>
<name>A0AAW9S5L6_9BACT</name>
<dbReference type="Pfam" id="PF03098">
    <property type="entry name" value="An_peroxidase"/>
    <property type="match status" value="1"/>
</dbReference>
<keyword evidence="4" id="KW-0575">Peroxidase</keyword>
<evidence type="ECO:0000313" key="4">
    <source>
        <dbReference type="EMBL" id="MEN7547025.1"/>
    </source>
</evidence>
<dbReference type="PANTHER" id="PTHR11475">
    <property type="entry name" value="OXIDASE/PEROXIDASE"/>
    <property type="match status" value="1"/>
</dbReference>
<dbReference type="GO" id="GO:0005576">
    <property type="term" value="C:extracellular region"/>
    <property type="evidence" value="ECO:0007669"/>
    <property type="project" value="UniProtKB-SubCell"/>
</dbReference>
<keyword evidence="3" id="KW-0325">Glycoprotein</keyword>
<gene>
    <name evidence="4" type="ORF">AAG747_03855</name>
</gene>
<sequence length="806" mass="91807">MEIRSYDGTKNNLENPHWGSANSQLLRLTKIEYADGVAELAGPYRCKPRAISNIICYPQTPNKPNKHSLSNFVWAWGQFIDHELDLTPSGKEFGEADIYAPYNDLDPKVAKGKIPFERSVFDPDTGNHSKRPRQQINKLSAFLDATNVYGNSYHRANALRSFEDGKLKISKIDGEDFLPLQQDAPLINDFPSSLNGQPHFSAGDIRANEHSVLTFMHTLFLREHNRICDQLKKQHKDWNDEALFQQARKRVMALMQIVTFNEYLPALLGEDAIAPYEGYNPHINPGISNVFSTACYRLGHSMLSETLAVIDKQGSIDHFNLRDLFFRPDVILNGFKNREVFGLSNYKLQIEDLFRGLSQSIMQEVDNEIVESVRSFLFHTTARKTETLNGESKEFLDLASLNIQRGRDHGLANYNQCRVDFGLEPIRSFAEITNNASLQSKLQAVYGDVNNIDVWIGALCEDHYPGANVGELIRTVLKDQFERLRDGDRFWYENDPHLTPVEVKELKSTLLSDIVKRNTKIGVTQFDLFYAPLPFIPGTNNGTLPQAVQRIQLETRVRLAHYETPGNIDTGIQAFNETLVISRVGQSITFEERVRRVHGLFNLEIEGMSFYHCQQKLLPGRTYDPKFFPAEGTIVVYQDGKGKNFMKAAGHDENEQPQGWIFSARETSAPTEDVHDRADILTDFEIIVDNEMRYSDFDSPGIPQDDRVVQQKLLCKRINNQYLTIDDATETLRLISLFTLNLGKYEVYTILEKAPEEVELDGRRHFVAQGTVVAFRDEEGGKIRIRVAGHDEDITGQGWIFDATEQ</sequence>
<dbReference type="EMBL" id="JBDKWZ010000002">
    <property type="protein sequence ID" value="MEN7547025.1"/>
    <property type="molecule type" value="Genomic_DNA"/>
</dbReference>
<dbReference type="InterPro" id="IPR010255">
    <property type="entry name" value="Haem_peroxidase_sf"/>
</dbReference>
<evidence type="ECO:0000313" key="5">
    <source>
        <dbReference type="Proteomes" id="UP001403385"/>
    </source>
</evidence>
<dbReference type="PRINTS" id="PR00457">
    <property type="entry name" value="ANPEROXIDASE"/>
</dbReference>
<protein>
    <submittedName>
        <fullName evidence="4">Peroxidase family protein</fullName>
    </submittedName>
</protein>
<proteinExistence type="predicted"/>
<dbReference type="InterPro" id="IPR037120">
    <property type="entry name" value="Haem_peroxidase_sf_animal"/>
</dbReference>
<dbReference type="SUPFAM" id="SSF48113">
    <property type="entry name" value="Heme-dependent peroxidases"/>
    <property type="match status" value="1"/>
</dbReference>
<comment type="caution">
    <text evidence="4">The sequence shown here is derived from an EMBL/GenBank/DDBJ whole genome shotgun (WGS) entry which is preliminary data.</text>
</comment>
<keyword evidence="4" id="KW-0560">Oxidoreductase</keyword>
<dbReference type="RefSeq" id="WP_346819813.1">
    <property type="nucleotide sequence ID" value="NZ_JBDKWZ010000002.1"/>
</dbReference>
<dbReference type="InterPro" id="IPR019791">
    <property type="entry name" value="Haem_peroxidase_animal"/>
</dbReference>
<evidence type="ECO:0000256" key="2">
    <source>
        <dbReference type="ARBA" id="ARBA00022525"/>
    </source>
</evidence>